<evidence type="ECO:0000313" key="3">
    <source>
        <dbReference type="Proteomes" id="UP001145742"/>
    </source>
</evidence>
<name>A0ABQ9D8R3_9PASS</name>
<keyword evidence="1" id="KW-0472">Membrane</keyword>
<proteinExistence type="predicted"/>
<protein>
    <submittedName>
        <fullName evidence="2">Uncharacterized protein</fullName>
    </submittedName>
</protein>
<organism evidence="2 3">
    <name type="scientific">Willisornis vidua</name>
    <name type="common">Xingu scale-backed antbird</name>
    <dbReference type="NCBI Taxonomy" id="1566151"/>
    <lineage>
        <taxon>Eukaryota</taxon>
        <taxon>Metazoa</taxon>
        <taxon>Chordata</taxon>
        <taxon>Craniata</taxon>
        <taxon>Vertebrata</taxon>
        <taxon>Euteleostomi</taxon>
        <taxon>Archelosauria</taxon>
        <taxon>Archosauria</taxon>
        <taxon>Dinosauria</taxon>
        <taxon>Saurischia</taxon>
        <taxon>Theropoda</taxon>
        <taxon>Coelurosauria</taxon>
        <taxon>Aves</taxon>
        <taxon>Neognathae</taxon>
        <taxon>Neoaves</taxon>
        <taxon>Telluraves</taxon>
        <taxon>Australaves</taxon>
        <taxon>Passeriformes</taxon>
        <taxon>Thamnophilidae</taxon>
        <taxon>Willisornis</taxon>
    </lineage>
</organism>
<dbReference type="EMBL" id="WHWB01033810">
    <property type="protein sequence ID" value="KAJ7416723.1"/>
    <property type="molecule type" value="Genomic_DNA"/>
</dbReference>
<feature type="transmembrane region" description="Helical" evidence="1">
    <location>
        <begin position="119"/>
        <end position="140"/>
    </location>
</feature>
<sequence length="156" mass="17800">MLMRTQLRWAGHISRMEGHPLPKIVLYGELTTSCRKRGAPKRRYKDSLKQHLSLGHVVCHQWSTLAPNRDSWVRAIYDVAASFENALRVNLEEQSNVERTVPRQYHLQRLSTVPFVTRFAYAALAFLATSMLAASMGSAIPRSLFMKSSHDDDDDD</sequence>
<evidence type="ECO:0000313" key="2">
    <source>
        <dbReference type="EMBL" id="KAJ7416723.1"/>
    </source>
</evidence>
<keyword evidence="1" id="KW-1133">Transmembrane helix</keyword>
<dbReference type="Proteomes" id="UP001145742">
    <property type="component" value="Unassembled WGS sequence"/>
</dbReference>
<comment type="caution">
    <text evidence="2">The sequence shown here is derived from an EMBL/GenBank/DDBJ whole genome shotgun (WGS) entry which is preliminary data.</text>
</comment>
<reference evidence="2" key="1">
    <citation type="submission" date="2019-10" db="EMBL/GenBank/DDBJ databases">
        <authorList>
            <person name="Soares A.E.R."/>
            <person name="Aleixo A."/>
            <person name="Schneider P."/>
            <person name="Miyaki C.Y."/>
            <person name="Schneider M.P."/>
            <person name="Mello C."/>
            <person name="Vasconcelos A.T.R."/>
        </authorList>
    </citation>
    <scope>NUCLEOTIDE SEQUENCE</scope>
    <source>
        <tissue evidence="2">Muscle</tissue>
    </source>
</reference>
<accession>A0ABQ9D8R3</accession>
<keyword evidence="3" id="KW-1185">Reference proteome</keyword>
<gene>
    <name evidence="2" type="ORF">WISP_69149</name>
</gene>
<keyword evidence="1" id="KW-0812">Transmembrane</keyword>
<evidence type="ECO:0000256" key="1">
    <source>
        <dbReference type="SAM" id="Phobius"/>
    </source>
</evidence>